<proteinExistence type="predicted"/>
<sequence>MINFKTIIKNIKSNKVIIIIILISIVIFLYFILKKKPIERFTQDLCLRDETEIKNFKKSFYSGNENITDKLNERVVSDLKKNYIEIKVNEGRDDSFSINFKNYSIVINNNNVKNEGKNNSLISPTGILFDPNNDDIIVFDIYKLRRFQYRLNRTNFTNFSQNEYSLVEKEIFSENEIKRLKLFIQVYIYCSSDPKNIYTTQLKKLIGSNSILLDNYEKDDNTDIKILSIIEKINFDKKEENRDINSDLKLLFSNNNLQKVILILGTDEEAIYTTNLNDLKKNIKKDLNIFIKFRRQKICRDNFVYEDDRNSICTIKYQEDLPKYNLGKQGKGIESLNYDKAKKSPLFDNKLNPLSNSWNEPKYDGIFTPLQSYKDKRIKNSFITENGIEGNLLINQKLPEENNTNEIVLTDNTWDKKKFKNTENTNPNYLFENFITFSDNDPISENLKENLKLIPNVVSINLFNKENEETKNLSSGFFVLPDEFDAIGVKMLISNIKDFNYIFVPDVLNNRIQVLKMERGAEFNYAGQFGNLDYTTIRSLPTYRGEKSGNVLNPIKHTDIMYEPIHNMEIFEKSINTESPARCGKICEFNGDEYVGIFKNKDNLKKFFRSNDEITTEMTCYNELKKKLYGNGPDVIRLDPQNTYDQNVIDFYESRGVDALSPGISTNTSINLGSVNAQECATEYSTRRANIHNRRAQLNKSNELSYVKTGHFYSLYNEYHRVKNFLKRPNLKTSSYSNPFNLIDGAEVCAGKFEAGCKSKTKDPYNGIAECSIAYRKFLLKVIKETNEGQKFGQLFRPKSITIDEETKLYYVVDTYHHCIQCFKIKNLNDYKSGQKLEFESMDKNLNEQELFCYDKDWNYNKSYHGSPVYSLGLRQQILEKSKEQRKEDLNKKGGEYPNSGLKGEYLIPDSNIDDEWTQKYAEEDGKVKLYRWVSGTSKYANISYREQNINYKEIGKIKNGKRLNDDYFFYSSLTAETENKKLEVNEIEAKSLPGIGEFLYPSDIIYINKNISPVENTDLLMVADTGNNRVVIFKKYLMDLGLDDNFRFRFYRFLGDKETDDNRKFLRNPISIAINKINGSVYVLEGNISEKQCIKVFYPVKEGNNGYYKYRFKFDLDSKVITDLESKSRITRIEIDARGFLMLSDIGLGKIHIISEIIGDPKLEMKQINQNILNKVIFKINYNPHKNINSIFNISNESYLSSYNRFRFIIQRFNFSTNGEPEILMSREYNHNYFDSIQNSYRDIFTFEDKYEKSDYPTGYWLMRFKNKEMLVDQAKPGNSVQIVTDSINLDVNLTNNLNKYNNLITDGIEEWKAKTMTPNTTYKYFFYLYNYTNMKSISNDNEPFEVHTSPIGIPSNQIKIKPNDNNLEFKINYSQISKLHDETAKYNPLCIYLLRRNHNRTKQGLKRYLNCYRHNMIQLLIPNDVKYIFTNASKPKFGKLYAFDITKAGNPIDMTKKDLLLPESKNKYLTDNYLLFYSAEGGFLDEDGKFLPTSQQVGMDYIVDFFSIGDNSNSPHTKIQYEIKIDIRQTKKESIMFNTNEYLESNILYYRKDRNINDESSLSLITKQSIPKLENSVYKNKSFNYIDNGIIIEGKKIPIPQNMTLEYNVIVGNQYKLNPQITNLYFTTRPEKAFIKSISKIDTIENGRSVSKLKLDWYYTQNQNLYWPVNFLILRLPKKTVNSNISLIKKELDFTKAEADKNDKFLNIEPSIITVKGSKKISVNKTFNLDINSQWKITFQAFNNNYNSKFKDIFINNEKFIWSEDKKFTTFTGKKINLQVELDGSKDEYLNKVIIEEYIDLEQGPSESNDILENIIERQSGLSSELGDKSKEDLMKAKEDYLQNVNSEYNDKLIRAVEEYRQRNEIGFYFNLQDDYNGYYKNVQDNYSGKSGQLLQYLLAQNMESLYSILNELHDKIIIYYGEANMTIDGASGMLRSGGKDALIDKIRHLSFMLKEATKTENKSLGIVCKDQDIGEIISTADGFQNALSCLSEEKDKKLKEANNKFIEPKDGPSISTNEVEDLIKNFDIERDRDINTENGRELEDIDLNTALIKFDKGGEWEKEGIKNIVFDTVKNKVKLVYDKIDENGENIIGSKDKIVIWRKGDKKSNNTESKSKSNLPYQILNGSSKPLQLSSFISDEDRDFIMKNYAIQPTPVKLSSLIDVKEKTIFGTEQNKNKKYSLHTHYLPYDIDQEYTYQIATFQNGHSLNSNLKKSYLGISYQYGLGFGEVLSDSFNVGQEIKHKKTNNESNINLPEEIEKPKEVLEPIIKYFEPKQGGENTMIRIVGSKLDELDYICFRDIRVKIIKKQKRILVENDKRVSYDEYLVKPPTLKELKRECWQSYEPYKVLVWGYFNGTGRQIRSSEGGNPENTMYKYMTREKCPDQVLRKYSPA</sequence>
<gene>
    <name evidence="2" type="ORF">2_88</name>
</gene>
<evidence type="ECO:0000313" key="2">
    <source>
        <dbReference type="EMBL" id="QDY52016.1"/>
    </source>
</evidence>
<accession>A0A5B8IDV5</accession>
<reference evidence="2" key="1">
    <citation type="submission" date="2018-11" db="EMBL/GenBank/DDBJ databases">
        <title>A distinct lineage of giant viruses engineers rhodopsin photosystems in predatory marine eukaryotes.</title>
        <authorList>
            <person name="Needham D.M."/>
            <person name="Yoshizawa S."/>
            <person name="Hosaka T."/>
            <person name="Poirier C."/>
            <person name="Choi C.-J."/>
            <person name="Hehenberger E."/>
            <person name="Irwin N.A.T."/>
            <person name="Wilken S."/>
            <person name="Yung C.-M."/>
            <person name="Bachy C."/>
            <person name="Kurihara R."/>
            <person name="Nakajima Y."/>
            <person name="Kojima K."/>
            <person name="Kimura-Someya T."/>
            <person name="Leonard G."/>
            <person name="Malmstrom R.R."/>
            <person name="Mende D."/>
            <person name="Olson D.K."/>
            <person name="Sudo Y."/>
            <person name="Sudek S."/>
            <person name="Richards T.A."/>
            <person name="DeLong E.F."/>
            <person name="Keeling P.J."/>
            <person name="Santoro A.E."/>
            <person name="Shirouzu M."/>
            <person name="Iwasaki W."/>
            <person name="Worden A.Z."/>
        </authorList>
    </citation>
    <scope>NUCLEOTIDE SEQUENCE</scope>
</reference>
<dbReference type="Gene3D" id="2.120.10.30">
    <property type="entry name" value="TolB, C-terminal domain"/>
    <property type="match status" value="1"/>
</dbReference>
<keyword evidence="1" id="KW-0472">Membrane</keyword>
<organism evidence="2">
    <name type="scientific">Mimiviridae sp. ChoanoV1</name>
    <dbReference type="NCBI Taxonomy" id="2596887"/>
    <lineage>
        <taxon>Viruses</taxon>
        <taxon>Varidnaviria</taxon>
        <taxon>Bamfordvirae</taxon>
        <taxon>Nucleocytoviricota</taxon>
        <taxon>Megaviricetes</taxon>
        <taxon>Imitervirales</taxon>
        <taxon>Schizomimiviridae</taxon>
    </lineage>
</organism>
<protein>
    <submittedName>
        <fullName evidence="2">NHL repeat</fullName>
    </submittedName>
</protein>
<keyword evidence="1" id="KW-0812">Transmembrane</keyword>
<feature type="transmembrane region" description="Helical" evidence="1">
    <location>
        <begin position="16"/>
        <end position="33"/>
    </location>
</feature>
<dbReference type="InterPro" id="IPR011042">
    <property type="entry name" value="6-blade_b-propeller_TolB-like"/>
</dbReference>
<evidence type="ECO:0000256" key="1">
    <source>
        <dbReference type="SAM" id="Phobius"/>
    </source>
</evidence>
<name>A0A5B8IDV5_9VIRU</name>
<dbReference type="EMBL" id="MK250086">
    <property type="protein sequence ID" value="QDY52016.1"/>
    <property type="molecule type" value="Genomic_DNA"/>
</dbReference>
<keyword evidence="1" id="KW-1133">Transmembrane helix</keyword>